<reference evidence="1" key="1">
    <citation type="journal article" date="2015" name="Genome Biol. Evol.">
        <title>Organellar Genomes of White Spruce (Picea glauca): Assembly and Annotation.</title>
        <authorList>
            <person name="Jackman S.D."/>
            <person name="Warren R.L."/>
            <person name="Gibb E.A."/>
            <person name="Vandervalk B.P."/>
            <person name="Mohamadi H."/>
            <person name="Chu J."/>
            <person name="Raymond A."/>
            <person name="Pleasance S."/>
            <person name="Coope R."/>
            <person name="Wildung M.R."/>
            <person name="Ritland C.E."/>
            <person name="Bousquet J."/>
            <person name="Jones S.J."/>
            <person name="Bohlmann J."/>
            <person name="Birol I."/>
        </authorList>
    </citation>
    <scope>NUCLEOTIDE SEQUENCE [LARGE SCALE GENOMIC DNA]</scope>
    <source>
        <tissue evidence="1">Flushing bud</tissue>
    </source>
</reference>
<comment type="caution">
    <text evidence="1">The sequence shown here is derived from an EMBL/GenBank/DDBJ whole genome shotgun (WGS) entry which is preliminary data.</text>
</comment>
<geneLocation type="mitochondrion" evidence="1"/>
<evidence type="ECO:0000313" key="1">
    <source>
        <dbReference type="EMBL" id="KUM48379.1"/>
    </source>
</evidence>
<organism evidence="1">
    <name type="scientific">Picea glauca</name>
    <name type="common">White spruce</name>
    <name type="synonym">Pinus glauca</name>
    <dbReference type="NCBI Taxonomy" id="3330"/>
    <lineage>
        <taxon>Eukaryota</taxon>
        <taxon>Viridiplantae</taxon>
        <taxon>Streptophyta</taxon>
        <taxon>Embryophyta</taxon>
        <taxon>Tracheophyta</taxon>
        <taxon>Spermatophyta</taxon>
        <taxon>Pinopsida</taxon>
        <taxon>Pinidae</taxon>
        <taxon>Conifers I</taxon>
        <taxon>Pinales</taxon>
        <taxon>Pinaceae</taxon>
        <taxon>Picea</taxon>
    </lineage>
</organism>
<dbReference type="AlphaFoldDB" id="A0A101LZR4"/>
<accession>A0A101LZR4</accession>
<name>A0A101LZR4_PICGL</name>
<protein>
    <submittedName>
        <fullName evidence="1">Uncharacterized protein</fullName>
    </submittedName>
</protein>
<keyword evidence="1" id="KW-0496">Mitochondrion</keyword>
<dbReference type="EMBL" id="LKAM01000006">
    <property type="protein sequence ID" value="KUM48379.1"/>
    <property type="molecule type" value="Genomic_DNA"/>
</dbReference>
<proteinExistence type="predicted"/>
<sequence length="52" mass="5860">MGKEPLILSILSIEILSITNWLRMSSLLNLTGNFTPLSNHLTPLRVRHFLAS</sequence>
<gene>
    <name evidence="1" type="ORF">ABT39_MTgene5379</name>
</gene>